<organism evidence="2">
    <name type="scientific">marine sediment metagenome</name>
    <dbReference type="NCBI Taxonomy" id="412755"/>
    <lineage>
        <taxon>unclassified sequences</taxon>
        <taxon>metagenomes</taxon>
        <taxon>ecological metagenomes</taxon>
    </lineage>
</organism>
<accession>A0A0F9EFE2</accession>
<evidence type="ECO:0000313" key="2">
    <source>
        <dbReference type="EMBL" id="KKL72778.1"/>
    </source>
</evidence>
<sequence length="213" mass="23371">MDLTFHPASEMFPLLSDADLAALASDIKANGLREPITLHPDGSILDGRNRYRACINVEVEPRFVEWDDQGTPEVFVISMNLYRRHLTVGQRSMAGARLANMKSGARTDLEPKTNLSEVSNAEAAQTVNVSKQSVKNAKTVLDSGDDELIHQVETGNMSVSTAAKGVRERDKQVDDSAPKRCKRKRESADASAARGATLRQYGVLARKLYDGLE</sequence>
<dbReference type="EMBL" id="LAZR01025165">
    <property type="protein sequence ID" value="KKL72778.1"/>
    <property type="molecule type" value="Genomic_DNA"/>
</dbReference>
<dbReference type="Gene3D" id="3.90.1530.30">
    <property type="match status" value="1"/>
</dbReference>
<gene>
    <name evidence="2" type="ORF">LCGC14_2081550</name>
</gene>
<feature type="compositionally biased region" description="Basic and acidic residues" evidence="1">
    <location>
        <begin position="165"/>
        <end position="178"/>
    </location>
</feature>
<comment type="caution">
    <text evidence="2">The sequence shown here is derived from an EMBL/GenBank/DDBJ whole genome shotgun (WGS) entry which is preliminary data.</text>
</comment>
<feature type="non-terminal residue" evidence="2">
    <location>
        <position position="213"/>
    </location>
</feature>
<dbReference type="InterPro" id="IPR036086">
    <property type="entry name" value="ParB/Sulfiredoxin_sf"/>
</dbReference>
<reference evidence="2" key="1">
    <citation type="journal article" date="2015" name="Nature">
        <title>Complex archaea that bridge the gap between prokaryotes and eukaryotes.</title>
        <authorList>
            <person name="Spang A."/>
            <person name="Saw J.H."/>
            <person name="Jorgensen S.L."/>
            <person name="Zaremba-Niedzwiedzka K."/>
            <person name="Martijn J."/>
            <person name="Lind A.E."/>
            <person name="van Eijk R."/>
            <person name="Schleper C."/>
            <person name="Guy L."/>
            <person name="Ettema T.J."/>
        </authorList>
    </citation>
    <scope>NUCLEOTIDE SEQUENCE</scope>
</reference>
<proteinExistence type="predicted"/>
<evidence type="ECO:0000256" key="1">
    <source>
        <dbReference type="SAM" id="MobiDB-lite"/>
    </source>
</evidence>
<protein>
    <submittedName>
        <fullName evidence="2">Uncharacterized protein</fullName>
    </submittedName>
</protein>
<name>A0A0F9EFE2_9ZZZZ</name>
<feature type="region of interest" description="Disordered" evidence="1">
    <location>
        <begin position="161"/>
        <end position="195"/>
    </location>
</feature>
<dbReference type="SUPFAM" id="SSF110849">
    <property type="entry name" value="ParB/Sulfiredoxin"/>
    <property type="match status" value="1"/>
</dbReference>
<dbReference type="AlphaFoldDB" id="A0A0F9EFE2"/>